<reference evidence="8" key="1">
    <citation type="submission" date="2012-04" db="EMBL/GenBank/DDBJ databases">
        <authorList>
            <person name="Borisov I.G."/>
            <person name="Ivanikova N.V."/>
            <person name="Pinevich A.V."/>
        </authorList>
    </citation>
    <scope>NUCLEOTIDE SEQUENCE</scope>
    <source>
        <strain evidence="8">CALU 1027</strain>
    </source>
</reference>
<keyword evidence="3" id="KW-0479">Metal-binding</keyword>
<organism evidence="8 9">
    <name type="scientific">Prochlorothrix hollandica PCC 9006 = CALU 1027</name>
    <dbReference type="NCBI Taxonomy" id="317619"/>
    <lineage>
        <taxon>Bacteria</taxon>
        <taxon>Bacillati</taxon>
        <taxon>Cyanobacteriota</taxon>
        <taxon>Cyanophyceae</taxon>
        <taxon>Prochlorotrichales</taxon>
        <taxon>Prochlorotrichaceae</taxon>
        <taxon>Prochlorothrix</taxon>
    </lineage>
</organism>
<dbReference type="InterPro" id="IPR001148">
    <property type="entry name" value="CA_dom"/>
</dbReference>
<comment type="catalytic activity">
    <reaction evidence="6">
        <text>hydrogencarbonate + H(+) = CO2 + H2O</text>
        <dbReference type="Rhea" id="RHEA:10748"/>
        <dbReference type="ChEBI" id="CHEBI:15377"/>
        <dbReference type="ChEBI" id="CHEBI:15378"/>
        <dbReference type="ChEBI" id="CHEBI:16526"/>
        <dbReference type="ChEBI" id="CHEBI:17544"/>
        <dbReference type="EC" id="4.2.1.1"/>
    </reaction>
</comment>
<evidence type="ECO:0000256" key="2">
    <source>
        <dbReference type="ARBA" id="ARBA00012925"/>
    </source>
</evidence>
<sequence length="260" mass="28348">MTLHRILHRVSTWILPQSIVGILVATVSPALAGDAPPHWTYGGAANPSHWGELSTDYSLCEQGRDQSPINIQTPIAGSPQPLALSYGSTPLTIVNSGHSIQVNYAPGNKVKLGGEDYELLQFHFHTPSEHALDGNNAPMELHLVHSNAQGELAVVGVMIEVGDENPTIDTLWENIPPSGQTQTINGVMVNVSDLLPRNQSYYSYSGSLTTPPCSENVQWNILTETVEISEEQVEAFMGLYPVNARPLQPLNGRMVESHRR</sequence>
<evidence type="ECO:0000313" key="8">
    <source>
        <dbReference type="EMBL" id="KKJ00363.1"/>
    </source>
</evidence>
<dbReference type="SUPFAM" id="SSF51069">
    <property type="entry name" value="Carbonic anhydrase"/>
    <property type="match status" value="1"/>
</dbReference>
<dbReference type="EMBL" id="AJTX02000004">
    <property type="protein sequence ID" value="KKJ00363.1"/>
    <property type="molecule type" value="Genomic_DNA"/>
</dbReference>
<evidence type="ECO:0000256" key="6">
    <source>
        <dbReference type="ARBA" id="ARBA00048348"/>
    </source>
</evidence>
<dbReference type="Pfam" id="PF00194">
    <property type="entry name" value="Carb_anhydrase"/>
    <property type="match status" value="1"/>
</dbReference>
<dbReference type="PANTHER" id="PTHR18952:SF265">
    <property type="entry name" value="CARBONIC ANHYDRASE"/>
    <property type="match status" value="1"/>
</dbReference>
<accession>A0A0M2PZ81</accession>
<dbReference type="GO" id="GO:0008270">
    <property type="term" value="F:zinc ion binding"/>
    <property type="evidence" value="ECO:0007669"/>
    <property type="project" value="InterPro"/>
</dbReference>
<dbReference type="Gene3D" id="3.10.200.10">
    <property type="entry name" value="Alpha carbonic anhydrase"/>
    <property type="match status" value="1"/>
</dbReference>
<dbReference type="OrthoDB" id="5327615at2"/>
<dbReference type="InterPro" id="IPR023561">
    <property type="entry name" value="Carbonic_anhydrase_a-class"/>
</dbReference>
<feature type="domain" description="Alpha-carbonic anhydrase" evidence="7">
    <location>
        <begin position="37"/>
        <end position="260"/>
    </location>
</feature>
<evidence type="ECO:0000256" key="1">
    <source>
        <dbReference type="ARBA" id="ARBA00010718"/>
    </source>
</evidence>
<dbReference type="InterPro" id="IPR036398">
    <property type="entry name" value="CA_dom_sf"/>
</dbReference>
<protein>
    <recommendedName>
        <fullName evidence="2">carbonic anhydrase</fullName>
        <ecNumber evidence="2">4.2.1.1</ecNumber>
    </recommendedName>
</protein>
<comment type="similarity">
    <text evidence="1">Belongs to the alpha-carbonic anhydrase family.</text>
</comment>
<evidence type="ECO:0000313" key="9">
    <source>
        <dbReference type="Proteomes" id="UP000034681"/>
    </source>
</evidence>
<dbReference type="PROSITE" id="PS51144">
    <property type="entry name" value="ALPHA_CA_2"/>
    <property type="match status" value="1"/>
</dbReference>
<keyword evidence="4" id="KW-0862">Zinc</keyword>
<dbReference type="InterPro" id="IPR041891">
    <property type="entry name" value="Alpha_CA_prokaryot-like"/>
</dbReference>
<evidence type="ECO:0000259" key="7">
    <source>
        <dbReference type="PROSITE" id="PS51144"/>
    </source>
</evidence>
<gene>
    <name evidence="8" type="ORF">PROH_11975</name>
</gene>
<dbReference type="eggNOG" id="COG3338">
    <property type="taxonomic scope" value="Bacteria"/>
</dbReference>
<dbReference type="STRING" id="317619.GCA_000332315_01186"/>
<evidence type="ECO:0000256" key="5">
    <source>
        <dbReference type="ARBA" id="ARBA00023239"/>
    </source>
</evidence>
<evidence type="ECO:0000256" key="4">
    <source>
        <dbReference type="ARBA" id="ARBA00022833"/>
    </source>
</evidence>
<dbReference type="AlphaFoldDB" id="A0A0M2PZ81"/>
<dbReference type="GO" id="GO:0004089">
    <property type="term" value="F:carbonate dehydratase activity"/>
    <property type="evidence" value="ECO:0007669"/>
    <property type="project" value="UniProtKB-EC"/>
</dbReference>
<keyword evidence="9" id="KW-1185">Reference proteome</keyword>
<dbReference type="SMART" id="SM01057">
    <property type="entry name" value="Carb_anhydrase"/>
    <property type="match status" value="1"/>
</dbReference>
<dbReference type="CDD" id="cd03124">
    <property type="entry name" value="alpha_CA_prokaryotic_like"/>
    <property type="match status" value="1"/>
</dbReference>
<dbReference type="PANTHER" id="PTHR18952">
    <property type="entry name" value="CARBONIC ANHYDRASE"/>
    <property type="match status" value="1"/>
</dbReference>
<proteinExistence type="inferred from homology"/>
<evidence type="ECO:0000256" key="3">
    <source>
        <dbReference type="ARBA" id="ARBA00022723"/>
    </source>
</evidence>
<keyword evidence="5" id="KW-0456">Lyase</keyword>
<comment type="caution">
    <text evidence="8">The sequence shown here is derived from an EMBL/GenBank/DDBJ whole genome shotgun (WGS) entry which is preliminary data.</text>
</comment>
<dbReference type="EC" id="4.2.1.1" evidence="2"/>
<name>A0A0M2PZ81_PROHO</name>
<dbReference type="Proteomes" id="UP000034681">
    <property type="component" value="Unassembled WGS sequence"/>
</dbReference>
<dbReference type="RefSeq" id="WP_044076217.1">
    <property type="nucleotide sequence ID" value="NZ_KB235933.1"/>
</dbReference>